<evidence type="ECO:0000313" key="6">
    <source>
        <dbReference type="EMBL" id="KAF5877670.1"/>
    </source>
</evidence>
<feature type="region of interest" description="Disordered" evidence="2">
    <location>
        <begin position="614"/>
        <end position="637"/>
    </location>
</feature>
<dbReference type="PANTHER" id="PTHR36681:SF3">
    <property type="entry name" value="NUCLEAR GTPASE, GERMINAL CENTER-ASSOCIATED, TANDEM DUPLICATE 3"/>
    <property type="match status" value="1"/>
</dbReference>
<evidence type="ECO:0000259" key="5">
    <source>
        <dbReference type="Pfam" id="PF24564"/>
    </source>
</evidence>
<dbReference type="PROSITE" id="PS51808">
    <property type="entry name" value="CHCH"/>
    <property type="match status" value="2"/>
</dbReference>
<feature type="region of interest" description="Disordered" evidence="2">
    <location>
        <begin position="135"/>
        <end position="172"/>
    </location>
</feature>
<feature type="compositionally biased region" description="Acidic residues" evidence="2">
    <location>
        <begin position="1127"/>
        <end position="1141"/>
    </location>
</feature>
<dbReference type="OrthoDB" id="276296at2759"/>
<dbReference type="InterPro" id="IPR010625">
    <property type="entry name" value="CHCH"/>
</dbReference>
<reference evidence="6 7" key="1">
    <citation type="journal article" date="2020" name="Phytopathology">
        <title>A high-quality genome resource of Botrytis fragariae, a new and rapidly spreading fungal pathogen causing strawberry gray mold in the U.S.A.</title>
        <authorList>
            <person name="Wu Y."/>
            <person name="Saski C.A."/>
            <person name="Schnabel G."/>
            <person name="Xiao S."/>
            <person name="Hu M."/>
        </authorList>
    </citation>
    <scope>NUCLEOTIDE SEQUENCE [LARGE SCALE GENOMIC DNA]</scope>
    <source>
        <strain evidence="6 7">BVB16</strain>
    </source>
</reference>
<keyword evidence="7" id="KW-1185">Reference proteome</keyword>
<dbReference type="AlphaFoldDB" id="A0A8H6B219"/>
<dbReference type="Pfam" id="PF24564">
    <property type="entry name" value="DUF7605"/>
    <property type="match status" value="1"/>
</dbReference>
<dbReference type="PANTHER" id="PTHR36681">
    <property type="entry name" value="NUCLEAR GTPASE, GERMINAL CENTER-ASSOCIATED, TANDEM DUPLICATE 3"/>
    <property type="match status" value="1"/>
</dbReference>
<dbReference type="InterPro" id="IPR027417">
    <property type="entry name" value="P-loop_NTPase"/>
</dbReference>
<feature type="compositionally biased region" description="Basic and acidic residues" evidence="2">
    <location>
        <begin position="1154"/>
        <end position="1164"/>
    </location>
</feature>
<dbReference type="SUPFAM" id="SSF52540">
    <property type="entry name" value="P-loop containing nucleoside triphosphate hydrolases"/>
    <property type="match status" value="1"/>
</dbReference>
<evidence type="ECO:0000259" key="4">
    <source>
        <dbReference type="Pfam" id="PF06747"/>
    </source>
</evidence>
<evidence type="ECO:0000256" key="1">
    <source>
        <dbReference type="ARBA" id="ARBA00023157"/>
    </source>
</evidence>
<name>A0A8H6B219_9HELO</name>
<gene>
    <name evidence="6" type="ORF">Bfra_002037</name>
</gene>
<feature type="region of interest" description="Disordered" evidence="2">
    <location>
        <begin position="1117"/>
        <end position="1164"/>
    </location>
</feature>
<dbReference type="InterPro" id="IPR045063">
    <property type="entry name" value="Dynamin_N"/>
</dbReference>
<dbReference type="Pfam" id="PF06747">
    <property type="entry name" value="CHCH"/>
    <property type="match status" value="1"/>
</dbReference>
<proteinExistence type="predicted"/>
<dbReference type="RefSeq" id="XP_037196616.1">
    <property type="nucleotide sequence ID" value="XM_037332462.1"/>
</dbReference>
<feature type="domain" description="CHCH" evidence="4">
    <location>
        <begin position="91"/>
        <end position="124"/>
    </location>
</feature>
<dbReference type="Gene3D" id="3.40.50.300">
    <property type="entry name" value="P-loop containing nucleotide triphosphate hydrolases"/>
    <property type="match status" value="1"/>
</dbReference>
<evidence type="ECO:0000313" key="7">
    <source>
        <dbReference type="Proteomes" id="UP000531561"/>
    </source>
</evidence>
<evidence type="ECO:0000259" key="3">
    <source>
        <dbReference type="Pfam" id="PF00350"/>
    </source>
</evidence>
<dbReference type="Pfam" id="PF00350">
    <property type="entry name" value="Dynamin_N"/>
    <property type="match status" value="1"/>
</dbReference>
<feature type="domain" description="DUF7605" evidence="5">
    <location>
        <begin position="862"/>
        <end position="1020"/>
    </location>
</feature>
<keyword evidence="1" id="KW-1015">Disulfide bond</keyword>
<accession>A0A8H6B219</accession>
<evidence type="ECO:0000256" key="2">
    <source>
        <dbReference type="SAM" id="MobiDB-lite"/>
    </source>
</evidence>
<organism evidence="6 7">
    <name type="scientific">Botrytis fragariae</name>
    <dbReference type="NCBI Taxonomy" id="1964551"/>
    <lineage>
        <taxon>Eukaryota</taxon>
        <taxon>Fungi</taxon>
        <taxon>Dikarya</taxon>
        <taxon>Ascomycota</taxon>
        <taxon>Pezizomycotina</taxon>
        <taxon>Leotiomycetes</taxon>
        <taxon>Helotiales</taxon>
        <taxon>Sclerotiniaceae</taxon>
        <taxon>Botrytis</taxon>
    </lineage>
</organism>
<dbReference type="GeneID" id="59256154"/>
<dbReference type="Proteomes" id="UP000531561">
    <property type="component" value="Unassembled WGS sequence"/>
</dbReference>
<comment type="caution">
    <text evidence="6">The sequence shown here is derived from an EMBL/GenBank/DDBJ whole genome shotgun (WGS) entry which is preliminary data.</text>
</comment>
<sequence length="1164" mass="132407">MAARQPRFNQQVLIDTTPLPADIPPVTEIGSSSAPLLSASFFIGARCRPYNDDFMQCKNDNPGKGEIDCLKEGRRVTRCARSVIEDVNKHCLEEFRKHWKCLDNNNQQLWQCRPQEWKLNKCVFDNLKIEKVIPDTPAGETPVHLPKSVKDEPGASPSSDDESLFVTDRKKPTPEVPLRKQISFMTAARKATSESKSSKPLAELSLRGTLKPASMSRPKVLWQSDLSEEDLVQKVNIQEEAAEHANTFMIAATDCLEAARFSIPTVKHRIDRHMQVYKEKRECRMHIGFLGGSGTGKSSVINALLGERYLLPVSDEEASTAVIVEVSYNHSDAPDCSYRASIEGVSESEIRKELEELYEDKAKWDSDIDRGEDRDAEIMRRMQNTVKKFKCVFPELESLNDWAKTSVDKLLVRDCPRYLMDKKRIIEAGDLKQFSSKIKPYIDTSKKKDGTVSISCWPFVKVVRLFTKSSILKGGIVFVDLPGVHDTSAARNAISRKHMKNLNISCVLAPGVRAATDEGAIEILDSVHKRSMQFDGIFNANSLFFVISKIDHSLDVNYYIDTHEELKLRLAQDLEHRQNRDKRLKEIDIELDELTSQIAKGIKNLKKLDDKLQAMTDTEEASQKRKRDVNDEPTPTMTTLSQVKNARIYVEKEHNKVLKKHWKAQTIKETIGKDLANTDCRIKAECIKNRCQVQIQKVTEEYQSGMRELGDEEATTPLRIFCVSAQGFRHLNDGYQAKALESGFFTKNDTGIPKFRDALIATTWETRLKNACTFNEEVANAARLLDVWSADTIADFKMLAHERAIVETKLDSLYGALEKEFEKLNLETCSAVEKLFVDEFYTHFDDLAKKAYAEQRILVLDTWLDQTPWNTYRAINKRQGVWLRRGKKTLDWNEDMNKVFLQPFTKLWEEVVHQKLPAFNKPYHDRVESLITDFVELALGAADDISFAIRDSFENIKDGVLAHRRRLKRGADDTFDGIDASSKDIWRLVKSECGETWEEVYETCGNESGPGLFQRSKNAHLAHLEGDGGLAMYNNASSKMKKAFEKAFGEASTKLEKNFVNSLDAIKKEFNDVLEHHTAAGTRHNSRRVTSTMKVKLRHALEPHFKQLYKAWEAKPEVAAQKQPAPVEDEPSDGELSDDMADLLRLGTQEPDGEILKSEDQDFF</sequence>
<dbReference type="EMBL" id="JABFCT010000003">
    <property type="protein sequence ID" value="KAF5877670.1"/>
    <property type="molecule type" value="Genomic_DNA"/>
</dbReference>
<feature type="domain" description="Dynamin N-terminal" evidence="3">
    <location>
        <begin position="287"/>
        <end position="530"/>
    </location>
</feature>
<protein>
    <submittedName>
        <fullName evidence="6">Putative tat pathway signal sequence protein</fullName>
    </submittedName>
</protein>
<dbReference type="InterPro" id="IPR056024">
    <property type="entry name" value="DUF7605"/>
</dbReference>